<dbReference type="AlphaFoldDB" id="A0A2A6LMK2"/>
<dbReference type="Gene3D" id="3.40.350.10">
    <property type="entry name" value="Creatinase/prolidase N-terminal domain"/>
    <property type="match status" value="1"/>
</dbReference>
<evidence type="ECO:0008006" key="5">
    <source>
        <dbReference type="Google" id="ProtNLM"/>
    </source>
</evidence>
<evidence type="ECO:0000313" key="3">
    <source>
        <dbReference type="EMBL" id="PDT43804.1"/>
    </source>
</evidence>
<proteinExistence type="predicted"/>
<dbReference type="SUPFAM" id="SSF55920">
    <property type="entry name" value="Creatinase/aminopeptidase"/>
    <property type="match status" value="1"/>
</dbReference>
<accession>A0A2A6LMK2</accession>
<dbReference type="InterPro" id="IPR000587">
    <property type="entry name" value="Creatinase_N"/>
</dbReference>
<dbReference type="InterPro" id="IPR000994">
    <property type="entry name" value="Pept_M24"/>
</dbReference>
<dbReference type="InterPro" id="IPR050659">
    <property type="entry name" value="Peptidase_M24B"/>
</dbReference>
<dbReference type="CDD" id="cd01066">
    <property type="entry name" value="APP_MetAP"/>
    <property type="match status" value="1"/>
</dbReference>
<dbReference type="PANTHER" id="PTHR46112:SF3">
    <property type="entry name" value="AMINOPEPTIDASE YPDF"/>
    <property type="match status" value="1"/>
</dbReference>
<dbReference type="PANTHER" id="PTHR46112">
    <property type="entry name" value="AMINOPEPTIDASE"/>
    <property type="match status" value="1"/>
</dbReference>
<evidence type="ECO:0000259" key="1">
    <source>
        <dbReference type="Pfam" id="PF00557"/>
    </source>
</evidence>
<organism evidence="3 4">
    <name type="scientific">Rhizobium fredii</name>
    <name type="common">Sinorhizobium fredii</name>
    <dbReference type="NCBI Taxonomy" id="380"/>
    <lineage>
        <taxon>Bacteria</taxon>
        <taxon>Pseudomonadati</taxon>
        <taxon>Pseudomonadota</taxon>
        <taxon>Alphaproteobacteria</taxon>
        <taxon>Hyphomicrobiales</taxon>
        <taxon>Rhizobiaceae</taxon>
        <taxon>Sinorhizobium/Ensifer group</taxon>
        <taxon>Sinorhizobium</taxon>
    </lineage>
</organism>
<comment type="caution">
    <text evidence="3">The sequence shown here is derived from an EMBL/GenBank/DDBJ whole genome shotgun (WGS) entry which is preliminary data.</text>
</comment>
<feature type="domain" description="Creatinase N-terminal" evidence="2">
    <location>
        <begin position="17"/>
        <end position="154"/>
    </location>
</feature>
<dbReference type="RefSeq" id="WP_097588133.1">
    <property type="nucleotide sequence ID" value="NZ_NWTC01000061.1"/>
</dbReference>
<dbReference type="SUPFAM" id="SSF53092">
    <property type="entry name" value="Creatinase/prolidase N-terminal domain"/>
    <property type="match status" value="1"/>
</dbReference>
<dbReference type="Pfam" id="PF01321">
    <property type="entry name" value="Creatinase_N"/>
    <property type="match status" value="1"/>
</dbReference>
<dbReference type="InterPro" id="IPR036005">
    <property type="entry name" value="Creatinase/aminopeptidase-like"/>
</dbReference>
<evidence type="ECO:0000259" key="2">
    <source>
        <dbReference type="Pfam" id="PF01321"/>
    </source>
</evidence>
<sequence>MIAPPFAAFPEAEHRTRIARARQELAAAGYDGCIVVAPENLFYLVGYDSVSANIGPQALILSVHDERDPTLLVRNVDLPLVKETSWLTDIRTYQLFVDDVPAQVGKIAHDHGIATGRLGLEMQSPAVTASYARALEQAMRTARFEDISHLLNRIQLIKSPAEIRYMREAARYANLGLEAARNILRPGISEFALCAAVEKAAREAGSDYPALPTECGSGTRSAGGHATAMPKTISAGDLVHLEFAGVARRYHSVSMMTMATGDPSSSARRLYDVGRESLLAGLEKCLPGTPVADIDVASRKPIERAGLGEAAQMRFGVGIGVAYPPIWLSSLQIDRFSNGALTPGMTFYVHSWLSLPEERLGVMLGGTYVVTQTGIEELSGAGPVDLFTA</sequence>
<reference evidence="3 4" key="1">
    <citation type="submission" date="2017-09" db="EMBL/GenBank/DDBJ databases">
        <title>Comparative genomics of rhizobia isolated from Phaseolus vulgaris in China.</title>
        <authorList>
            <person name="Tong W."/>
        </authorList>
    </citation>
    <scope>NUCLEOTIDE SEQUENCE [LARGE SCALE GENOMIC DNA]</scope>
    <source>
        <strain evidence="3 4">PCH1</strain>
    </source>
</reference>
<dbReference type="EMBL" id="NWTC01000061">
    <property type="protein sequence ID" value="PDT43804.1"/>
    <property type="molecule type" value="Genomic_DNA"/>
</dbReference>
<dbReference type="Gene3D" id="3.90.230.10">
    <property type="entry name" value="Creatinase/methionine aminopeptidase superfamily"/>
    <property type="match status" value="1"/>
</dbReference>
<evidence type="ECO:0000313" key="4">
    <source>
        <dbReference type="Proteomes" id="UP000220353"/>
    </source>
</evidence>
<name>A0A2A6LMK2_RHIFR</name>
<dbReference type="Pfam" id="PF00557">
    <property type="entry name" value="Peptidase_M24"/>
    <property type="match status" value="1"/>
</dbReference>
<gene>
    <name evidence="3" type="ORF">CO661_33010</name>
</gene>
<protein>
    <recommendedName>
        <fullName evidence="5">Xaa-Pro dipeptidase</fullName>
    </recommendedName>
</protein>
<feature type="domain" description="Peptidase M24" evidence="1">
    <location>
        <begin position="165"/>
        <end position="372"/>
    </location>
</feature>
<dbReference type="Proteomes" id="UP000220353">
    <property type="component" value="Unassembled WGS sequence"/>
</dbReference>
<dbReference type="InterPro" id="IPR029149">
    <property type="entry name" value="Creatin/AminoP/Spt16_N"/>
</dbReference>